<accession>A0A6C0HMI4</accession>
<reference evidence="2" key="1">
    <citation type="journal article" date="2020" name="Nature">
        <title>Giant virus diversity and host interactions through global metagenomics.</title>
        <authorList>
            <person name="Schulz F."/>
            <person name="Roux S."/>
            <person name="Paez-Espino D."/>
            <person name="Jungbluth S."/>
            <person name="Walsh D.A."/>
            <person name="Denef V.J."/>
            <person name="McMahon K.D."/>
            <person name="Konstantinidis K.T."/>
            <person name="Eloe-Fadrosh E.A."/>
            <person name="Kyrpides N.C."/>
            <person name="Woyke T."/>
        </authorList>
    </citation>
    <scope>NUCLEOTIDE SEQUENCE</scope>
    <source>
        <strain evidence="2">GVMAG-M-3300023184-13</strain>
    </source>
</reference>
<evidence type="ECO:0000313" key="2">
    <source>
        <dbReference type="EMBL" id="QHT81346.1"/>
    </source>
</evidence>
<organism evidence="2">
    <name type="scientific">viral metagenome</name>
    <dbReference type="NCBI Taxonomy" id="1070528"/>
    <lineage>
        <taxon>unclassified sequences</taxon>
        <taxon>metagenomes</taxon>
        <taxon>organismal metagenomes</taxon>
    </lineage>
</organism>
<proteinExistence type="predicted"/>
<evidence type="ECO:0000256" key="1">
    <source>
        <dbReference type="SAM" id="MobiDB-lite"/>
    </source>
</evidence>
<sequence>MGNTNSDEGKTSCDKLREFAQQLELSKDEKILNIIKKMKSTIQYYIKQNDIKNCTLLLENLKSQVKTHYGEQNAQRKTKKNNLQLLSQQANPQTEKNMLRPQKTMLRTTQKAIDAQIIDDHLQKIITEIANSQSTTSQNNVHPINLFEFIKIEDFIYEAGFVINDLQLINKCKKQKFDNIKEDDYNINLENAFYIIVKYQNDYEFINYVFGTSENEKCNNFRNNLYDCLKLLNIITNMLNNPNFFSNKDEYIYSKSESIICLLDLIISKISTAEIKKSLTSILHNIQRILSPQPPSSSSSSPSSSFSSSQSSSFSSSEPSQPPPPPPPSLQSSSPSSSPSSSQSSQSSTPQSSQSSTPQSS</sequence>
<feature type="compositionally biased region" description="Low complexity" evidence="1">
    <location>
        <begin position="330"/>
        <end position="361"/>
    </location>
</feature>
<protein>
    <submittedName>
        <fullName evidence="2">Uncharacterized protein</fullName>
    </submittedName>
</protein>
<name>A0A6C0HMI4_9ZZZZ</name>
<feature type="compositionally biased region" description="Pro residues" evidence="1">
    <location>
        <begin position="320"/>
        <end position="329"/>
    </location>
</feature>
<feature type="compositionally biased region" description="Low complexity" evidence="1">
    <location>
        <begin position="296"/>
        <end position="319"/>
    </location>
</feature>
<dbReference type="EMBL" id="MN739981">
    <property type="protein sequence ID" value="QHT81346.1"/>
    <property type="molecule type" value="Genomic_DNA"/>
</dbReference>
<dbReference type="AlphaFoldDB" id="A0A6C0HMI4"/>
<feature type="region of interest" description="Disordered" evidence="1">
    <location>
        <begin position="291"/>
        <end position="361"/>
    </location>
</feature>